<keyword evidence="1" id="KW-0175">Coiled coil</keyword>
<feature type="coiled-coil region" evidence="1">
    <location>
        <begin position="62"/>
        <end position="96"/>
    </location>
</feature>
<evidence type="ECO:0000313" key="2">
    <source>
        <dbReference type="EMBL" id="CAH8336253.1"/>
    </source>
</evidence>
<dbReference type="EMBL" id="CAKOAT010129599">
    <property type="protein sequence ID" value="CAH8336253.1"/>
    <property type="molecule type" value="Genomic_DNA"/>
</dbReference>
<dbReference type="Proteomes" id="UP001642260">
    <property type="component" value="Unassembled WGS sequence"/>
</dbReference>
<dbReference type="PANTHER" id="PTHR33248">
    <property type="entry name" value="ZINC ION-BINDING PROTEIN"/>
    <property type="match status" value="1"/>
</dbReference>
<comment type="caution">
    <text evidence="2">The sequence shown here is derived from an EMBL/GenBank/DDBJ whole genome shotgun (WGS) entry which is preliminary data.</text>
</comment>
<sequence>MDSSGSSSSNAGRVNRTKFCYCGLPAPVRKSWTNQNPGRLFYGCDRYQYDKGEVVGWAKRSLIEARDEIKRKTIEIEQLKNDLATLRDELVILGKQKSPLNTHVFNWKDLIFKCFRGN</sequence>
<accession>A0ABC8JR38</accession>
<evidence type="ECO:0000313" key="3">
    <source>
        <dbReference type="Proteomes" id="UP001642260"/>
    </source>
</evidence>
<name>A0ABC8JR38_ERUVS</name>
<protein>
    <recommendedName>
        <fullName evidence="4">Zinc finger GRF-type domain-containing protein</fullName>
    </recommendedName>
</protein>
<gene>
    <name evidence="2" type="ORF">ERUC_LOCUS13765</name>
</gene>
<keyword evidence="3" id="KW-1185">Reference proteome</keyword>
<evidence type="ECO:0008006" key="4">
    <source>
        <dbReference type="Google" id="ProtNLM"/>
    </source>
</evidence>
<reference evidence="2 3" key="1">
    <citation type="submission" date="2022-03" db="EMBL/GenBank/DDBJ databases">
        <authorList>
            <person name="Macdonald S."/>
            <person name="Ahmed S."/>
            <person name="Newling K."/>
        </authorList>
    </citation>
    <scope>NUCLEOTIDE SEQUENCE [LARGE SCALE GENOMIC DNA]</scope>
</reference>
<evidence type="ECO:0000256" key="1">
    <source>
        <dbReference type="SAM" id="Coils"/>
    </source>
</evidence>
<organism evidence="2 3">
    <name type="scientific">Eruca vesicaria subsp. sativa</name>
    <name type="common">Garden rocket</name>
    <name type="synonym">Eruca sativa</name>
    <dbReference type="NCBI Taxonomy" id="29727"/>
    <lineage>
        <taxon>Eukaryota</taxon>
        <taxon>Viridiplantae</taxon>
        <taxon>Streptophyta</taxon>
        <taxon>Embryophyta</taxon>
        <taxon>Tracheophyta</taxon>
        <taxon>Spermatophyta</taxon>
        <taxon>Magnoliopsida</taxon>
        <taxon>eudicotyledons</taxon>
        <taxon>Gunneridae</taxon>
        <taxon>Pentapetalae</taxon>
        <taxon>rosids</taxon>
        <taxon>malvids</taxon>
        <taxon>Brassicales</taxon>
        <taxon>Brassicaceae</taxon>
        <taxon>Brassiceae</taxon>
        <taxon>Eruca</taxon>
    </lineage>
</organism>
<dbReference type="AlphaFoldDB" id="A0ABC8JR38"/>
<proteinExistence type="predicted"/>